<dbReference type="PRINTS" id="PR00040">
    <property type="entry name" value="HTHMERR"/>
</dbReference>
<sequence length="406" mass="45899">MYRISELAARAGLSRSTLLYYEKLGLITSRRQANGYRTYSDADLQQLKLLQRLQAGGLTLKECQSCLETRIDRPLLQERLRILDSEIAAKQQSRALLAALLGETSMRDWHQTLEQQAPGAHLDWLIKQGFSEKQALRLRWLSRDMNTHERYMADFERLFEGLERLGPGSREDSLKAFHTLPEPPARLLDIGCGRGAATLLLATQGNIRITALDNDLCNLEYLRNAAASQALQATPDLVCASMTELPFADSQFDTIWSEGSAYIMGFDQALAHWARFIRAGGFLVVSDLVWLSDTAPEEVRAFWRHHYPDMTSVPARLASLARRGFRVLQHFTLSPEAWRNYLEPLEARAASANPEDFASAALTDLRAELAIHRDHLGSYGYQFFIAQKAAAPQRSQSSREPRRAHR</sequence>
<protein>
    <submittedName>
        <fullName evidence="3">MerR family transcriptional regulator</fullName>
    </submittedName>
</protein>
<dbReference type="Pfam" id="PF13411">
    <property type="entry name" value="MerR_1"/>
    <property type="match status" value="1"/>
</dbReference>
<dbReference type="Proteomes" id="UP001273935">
    <property type="component" value="Unassembled WGS sequence"/>
</dbReference>
<dbReference type="EMBL" id="JAWJUL010000004">
    <property type="protein sequence ID" value="MDV3438195.1"/>
    <property type="molecule type" value="Genomic_DNA"/>
</dbReference>
<evidence type="ECO:0000259" key="2">
    <source>
        <dbReference type="PROSITE" id="PS50937"/>
    </source>
</evidence>
<organism evidence="3 4">
    <name type="scientific">Metapseudomonas otitidis</name>
    <dbReference type="NCBI Taxonomy" id="319939"/>
    <lineage>
        <taxon>Bacteria</taxon>
        <taxon>Pseudomonadati</taxon>
        <taxon>Pseudomonadota</taxon>
        <taxon>Gammaproteobacteria</taxon>
        <taxon>Pseudomonadales</taxon>
        <taxon>Pseudomonadaceae</taxon>
        <taxon>Metapseudomonas</taxon>
    </lineage>
</organism>
<dbReference type="SMART" id="SM00422">
    <property type="entry name" value="HTH_MERR"/>
    <property type="match status" value="1"/>
</dbReference>
<gene>
    <name evidence="3" type="ORF">R0G64_01985</name>
</gene>
<dbReference type="InterPro" id="IPR029063">
    <property type="entry name" value="SAM-dependent_MTases_sf"/>
</dbReference>
<dbReference type="PANTHER" id="PTHR30204">
    <property type="entry name" value="REDOX-CYCLING DRUG-SENSING TRANSCRIPTIONAL ACTIVATOR SOXR"/>
    <property type="match status" value="1"/>
</dbReference>
<reference evidence="3 4" key="1">
    <citation type="submission" date="2023-10" db="EMBL/GenBank/DDBJ databases">
        <title>Pseudomonas otitidis isolated from a paediatric patient with cystic fibrosis in Chile.</title>
        <authorList>
            <person name="Amsteins-Romero L."/>
            <person name="Opazo-Capurro A."/>
            <person name="Matus-Kohler M."/>
            <person name="Gonzalez-Rocha G."/>
        </authorList>
    </citation>
    <scope>NUCLEOTIDE SEQUENCE [LARGE SCALE GENOMIC DNA]</scope>
    <source>
        <strain evidence="3 4">P-714</strain>
    </source>
</reference>
<name>A0ABU3XJS3_9GAMM</name>
<dbReference type="SUPFAM" id="SSF46955">
    <property type="entry name" value="Putative DNA-binding domain"/>
    <property type="match status" value="1"/>
</dbReference>
<dbReference type="Gene3D" id="1.10.1660.10">
    <property type="match status" value="1"/>
</dbReference>
<dbReference type="InterPro" id="IPR000551">
    <property type="entry name" value="MerR-type_HTH_dom"/>
</dbReference>
<dbReference type="SUPFAM" id="SSF53335">
    <property type="entry name" value="S-adenosyl-L-methionine-dependent methyltransferases"/>
    <property type="match status" value="1"/>
</dbReference>
<dbReference type="Gene3D" id="3.40.50.150">
    <property type="entry name" value="Vaccinia Virus protein VP39"/>
    <property type="match status" value="1"/>
</dbReference>
<dbReference type="Pfam" id="PF08241">
    <property type="entry name" value="Methyltransf_11"/>
    <property type="match status" value="1"/>
</dbReference>
<accession>A0ABU3XJS3</accession>
<comment type="caution">
    <text evidence="3">The sequence shown here is derived from an EMBL/GenBank/DDBJ whole genome shotgun (WGS) entry which is preliminary data.</text>
</comment>
<dbReference type="CDD" id="cd02440">
    <property type="entry name" value="AdoMet_MTases"/>
    <property type="match status" value="1"/>
</dbReference>
<keyword evidence="1" id="KW-0238">DNA-binding</keyword>
<dbReference type="InterPro" id="IPR047057">
    <property type="entry name" value="MerR_fam"/>
</dbReference>
<evidence type="ECO:0000313" key="4">
    <source>
        <dbReference type="Proteomes" id="UP001273935"/>
    </source>
</evidence>
<dbReference type="InterPro" id="IPR013216">
    <property type="entry name" value="Methyltransf_11"/>
</dbReference>
<dbReference type="RefSeq" id="WP_317233443.1">
    <property type="nucleotide sequence ID" value="NZ_JAWJUL010000004.1"/>
</dbReference>
<evidence type="ECO:0000313" key="3">
    <source>
        <dbReference type="EMBL" id="MDV3438195.1"/>
    </source>
</evidence>
<keyword evidence="4" id="KW-1185">Reference proteome</keyword>
<dbReference type="InterPro" id="IPR009061">
    <property type="entry name" value="DNA-bd_dom_put_sf"/>
</dbReference>
<dbReference type="PANTHER" id="PTHR30204:SF97">
    <property type="entry name" value="MERR FAMILY REGULATORY PROTEIN"/>
    <property type="match status" value="1"/>
</dbReference>
<proteinExistence type="predicted"/>
<evidence type="ECO:0000256" key="1">
    <source>
        <dbReference type="ARBA" id="ARBA00023125"/>
    </source>
</evidence>
<feature type="domain" description="HTH merR-type" evidence="2">
    <location>
        <begin position="1"/>
        <end position="69"/>
    </location>
</feature>
<dbReference type="PROSITE" id="PS50937">
    <property type="entry name" value="HTH_MERR_2"/>
    <property type="match status" value="1"/>
</dbReference>